<dbReference type="RefSeq" id="WP_111593177.1">
    <property type="nucleotide sequence ID" value="NZ_QLMA01000005.1"/>
</dbReference>
<proteinExistence type="predicted"/>
<sequence length="187" mass="21480">MHVPIETDNILFHALKHHYAAVQSFLAHPPVGQEQQLYAIRTFGGSQFDLYHGKLSVAAIEAETVAQLSQQGIQEKTTYHSWIASHRGYRTITLSDGSNWTLRYIDHHAYIHLHPSRYSPHTIRIKANAMKSIVCYLLWHPEYKNHLNIPLLNHIRQHDLHLSPIATNGNTEELQKVLQLLGNDFGR</sequence>
<evidence type="ECO:0000313" key="2">
    <source>
        <dbReference type="Proteomes" id="UP000249819"/>
    </source>
</evidence>
<keyword evidence="2" id="KW-1185">Reference proteome</keyword>
<protein>
    <submittedName>
        <fullName evidence="1">Uncharacterized protein</fullName>
    </submittedName>
</protein>
<comment type="caution">
    <text evidence="1">The sequence shown here is derived from an EMBL/GenBank/DDBJ whole genome shotgun (WGS) entry which is preliminary data.</text>
</comment>
<name>A0A327VYY8_9BACT</name>
<dbReference type="OrthoDB" id="1121210at2"/>
<gene>
    <name evidence="1" type="ORF">CLV59_105274</name>
</gene>
<dbReference type="EMBL" id="QLMA01000005">
    <property type="protein sequence ID" value="RAJ80166.1"/>
    <property type="molecule type" value="Genomic_DNA"/>
</dbReference>
<accession>A0A327VYY8</accession>
<evidence type="ECO:0000313" key="1">
    <source>
        <dbReference type="EMBL" id="RAJ80166.1"/>
    </source>
</evidence>
<dbReference type="Proteomes" id="UP000249819">
    <property type="component" value="Unassembled WGS sequence"/>
</dbReference>
<reference evidence="1 2" key="1">
    <citation type="submission" date="2018-06" db="EMBL/GenBank/DDBJ databases">
        <title>Genomic Encyclopedia of Archaeal and Bacterial Type Strains, Phase II (KMG-II): from individual species to whole genera.</title>
        <authorList>
            <person name="Goeker M."/>
        </authorList>
    </citation>
    <scope>NUCLEOTIDE SEQUENCE [LARGE SCALE GENOMIC DNA]</scope>
    <source>
        <strain evidence="1 2">DSM 29821</strain>
    </source>
</reference>
<organism evidence="1 2">
    <name type="scientific">Chitinophaga dinghuensis</name>
    <dbReference type="NCBI Taxonomy" id="1539050"/>
    <lineage>
        <taxon>Bacteria</taxon>
        <taxon>Pseudomonadati</taxon>
        <taxon>Bacteroidota</taxon>
        <taxon>Chitinophagia</taxon>
        <taxon>Chitinophagales</taxon>
        <taxon>Chitinophagaceae</taxon>
        <taxon>Chitinophaga</taxon>
    </lineage>
</organism>
<dbReference type="AlphaFoldDB" id="A0A327VYY8"/>